<keyword evidence="4 9" id="KW-0547">Nucleotide-binding</keyword>
<reference evidence="11 12" key="1">
    <citation type="submission" date="2014-12" db="EMBL/GenBank/DDBJ databases">
        <title>Draft genome sequences of 10 type strains of Lactococcus.</title>
        <authorList>
            <person name="Sun Z."/>
            <person name="Zhong Z."/>
            <person name="Liu W."/>
            <person name="Zhang W."/>
            <person name="Zhang H."/>
        </authorList>
    </citation>
    <scope>NUCLEOTIDE SEQUENCE [LARGE SCALE GENOMIC DNA]</scope>
    <source>
        <strain evidence="11 12">DSM 20686</strain>
    </source>
</reference>
<dbReference type="PANTHER" id="PTHR21342:SF1">
    <property type="entry name" value="PHOSPHOPANTETHEINE ADENYLYLTRANSFERASE"/>
    <property type="match status" value="1"/>
</dbReference>
<feature type="binding site" evidence="9">
    <location>
        <position position="88"/>
    </location>
    <ligand>
        <name>ATP</name>
        <dbReference type="ChEBI" id="CHEBI:30616"/>
    </ligand>
</feature>
<comment type="subunit">
    <text evidence="9">Homohexamer.</text>
</comment>
<evidence type="ECO:0000256" key="6">
    <source>
        <dbReference type="ARBA" id="ARBA00022842"/>
    </source>
</evidence>
<dbReference type="GO" id="GO:0015937">
    <property type="term" value="P:coenzyme A biosynthetic process"/>
    <property type="evidence" value="ECO:0007669"/>
    <property type="project" value="UniProtKB-UniRule"/>
</dbReference>
<dbReference type="NCBIfam" id="TIGR01510">
    <property type="entry name" value="coaD_prev_kdtB"/>
    <property type="match status" value="1"/>
</dbReference>
<evidence type="ECO:0000313" key="11">
    <source>
        <dbReference type="EMBL" id="PCS06864.1"/>
    </source>
</evidence>
<keyword evidence="1 9" id="KW-0963">Cytoplasm</keyword>
<evidence type="ECO:0000256" key="7">
    <source>
        <dbReference type="ARBA" id="ARBA00022993"/>
    </source>
</evidence>
<dbReference type="GO" id="GO:0004595">
    <property type="term" value="F:pantetheine-phosphate adenylyltransferase activity"/>
    <property type="evidence" value="ECO:0007669"/>
    <property type="project" value="UniProtKB-UniRule"/>
</dbReference>
<feature type="binding site" evidence="9">
    <location>
        <position position="77"/>
    </location>
    <ligand>
        <name>substrate</name>
    </ligand>
</feature>
<evidence type="ECO:0000313" key="12">
    <source>
        <dbReference type="Proteomes" id="UP000242246"/>
    </source>
</evidence>
<keyword evidence="12" id="KW-1185">Reference proteome</keyword>
<feature type="binding site" evidence="9">
    <location>
        <position position="6"/>
    </location>
    <ligand>
        <name>ATP</name>
        <dbReference type="ChEBI" id="CHEBI:30616"/>
    </ligand>
</feature>
<dbReference type="EMBL" id="JXJX01000006">
    <property type="protein sequence ID" value="PCS06864.1"/>
    <property type="molecule type" value="Genomic_DNA"/>
</dbReference>
<evidence type="ECO:0000256" key="4">
    <source>
        <dbReference type="ARBA" id="ARBA00022741"/>
    </source>
</evidence>
<dbReference type="InterPro" id="IPR001980">
    <property type="entry name" value="PPAT"/>
</dbReference>
<keyword evidence="6 9" id="KW-0460">Magnesium</keyword>
<dbReference type="SUPFAM" id="SSF52374">
    <property type="entry name" value="Nucleotidylyl transferase"/>
    <property type="match status" value="1"/>
</dbReference>
<dbReference type="Proteomes" id="UP000242246">
    <property type="component" value="Unassembled WGS sequence"/>
</dbReference>
<name>A0A2A5S078_9LACT</name>
<feature type="binding site" evidence="9">
    <location>
        <position position="30"/>
    </location>
    <ligand>
        <name>substrate</name>
    </ligand>
</feature>
<feature type="binding site" evidence="9">
    <location>
        <begin position="112"/>
        <end position="118"/>
    </location>
    <ligand>
        <name>ATP</name>
        <dbReference type="ChEBI" id="CHEBI:30616"/>
    </ligand>
</feature>
<feature type="binding site" evidence="9">
    <location>
        <position position="3"/>
    </location>
    <ligand>
        <name>substrate</name>
    </ligand>
</feature>
<evidence type="ECO:0000256" key="9">
    <source>
        <dbReference type="HAMAP-Rule" id="MF_00151"/>
    </source>
</evidence>
<dbReference type="PANTHER" id="PTHR21342">
    <property type="entry name" value="PHOSPHOPANTETHEINE ADENYLYLTRANSFERASE"/>
    <property type="match status" value="1"/>
</dbReference>
<evidence type="ECO:0000259" key="10">
    <source>
        <dbReference type="Pfam" id="PF01467"/>
    </source>
</evidence>
<evidence type="ECO:0000256" key="8">
    <source>
        <dbReference type="ARBA" id="ARBA00029346"/>
    </source>
</evidence>
<keyword evidence="2 9" id="KW-0808">Transferase</keyword>
<dbReference type="STRING" id="1348632.GCA_001591745_00707"/>
<dbReference type="HAMAP" id="MF_00151">
    <property type="entry name" value="PPAT_bact"/>
    <property type="match status" value="1"/>
</dbReference>
<dbReference type="GO" id="GO:0005737">
    <property type="term" value="C:cytoplasm"/>
    <property type="evidence" value="ECO:0007669"/>
    <property type="project" value="UniProtKB-SubCell"/>
</dbReference>
<protein>
    <recommendedName>
        <fullName evidence="9">Phosphopantetheine adenylyltransferase</fullName>
        <ecNumber evidence="9">2.7.7.3</ecNumber>
    </recommendedName>
    <alternativeName>
        <fullName evidence="9">Dephospho-CoA pyrophosphorylase</fullName>
    </alternativeName>
    <alternativeName>
        <fullName evidence="9">Pantetheine-phosphate adenylyltransferase</fullName>
        <shortName evidence="9">PPAT</shortName>
    </alternativeName>
</protein>
<comment type="pathway">
    <text evidence="9">Cofactor biosynthesis; coenzyme A biosynthesis; CoA from (R)-pantothenate: step 4/5.</text>
</comment>
<dbReference type="InterPro" id="IPR014729">
    <property type="entry name" value="Rossmann-like_a/b/a_fold"/>
</dbReference>
<dbReference type="NCBIfam" id="TIGR00125">
    <property type="entry name" value="cyt_tran_rel"/>
    <property type="match status" value="1"/>
</dbReference>
<evidence type="ECO:0000256" key="5">
    <source>
        <dbReference type="ARBA" id="ARBA00022840"/>
    </source>
</evidence>
<dbReference type="EC" id="2.7.7.3" evidence="9"/>
<keyword evidence="3 9" id="KW-0548">Nucleotidyltransferase</keyword>
<keyword evidence="7 9" id="KW-0173">Coenzyme A biosynthesis</keyword>
<evidence type="ECO:0000256" key="1">
    <source>
        <dbReference type="ARBA" id="ARBA00022490"/>
    </source>
</evidence>
<comment type="subcellular location">
    <subcellularLocation>
        <location evidence="9">Cytoplasm</location>
    </subcellularLocation>
</comment>
<feature type="site" description="Transition state stabilizer" evidence="9">
    <location>
        <position position="6"/>
    </location>
</feature>
<keyword evidence="5 9" id="KW-0067">ATP-binding</keyword>
<dbReference type="Gene3D" id="3.40.50.620">
    <property type="entry name" value="HUPs"/>
    <property type="match status" value="1"/>
</dbReference>
<proteinExistence type="inferred from homology"/>
<accession>A0A2A5S078</accession>
<comment type="caution">
    <text evidence="9">Lacks conserved residue(s) required for the propagation of feature annotation.</text>
</comment>
<evidence type="ECO:0000256" key="2">
    <source>
        <dbReference type="ARBA" id="ARBA00022679"/>
    </source>
</evidence>
<comment type="similarity">
    <text evidence="9">Belongs to the bacterial CoaD family.</text>
</comment>
<dbReference type="AlphaFoldDB" id="A0A2A5S078"/>
<comment type="catalytic activity">
    <reaction evidence="8 9">
        <text>(R)-4'-phosphopantetheine + ATP + H(+) = 3'-dephospho-CoA + diphosphate</text>
        <dbReference type="Rhea" id="RHEA:19801"/>
        <dbReference type="ChEBI" id="CHEBI:15378"/>
        <dbReference type="ChEBI" id="CHEBI:30616"/>
        <dbReference type="ChEBI" id="CHEBI:33019"/>
        <dbReference type="ChEBI" id="CHEBI:57328"/>
        <dbReference type="ChEBI" id="CHEBI:61723"/>
        <dbReference type="EC" id="2.7.7.3"/>
    </reaction>
</comment>
<comment type="caution">
    <text evidence="11">The sequence shown here is derived from an EMBL/GenBank/DDBJ whole genome shotgun (WGS) entry which is preliminary data.</text>
</comment>
<dbReference type="Pfam" id="PF01467">
    <property type="entry name" value="CTP_transf_like"/>
    <property type="match status" value="1"/>
</dbReference>
<comment type="cofactor">
    <cofactor evidence="9">
        <name>Mg(2+)</name>
        <dbReference type="ChEBI" id="CHEBI:18420"/>
    </cofactor>
</comment>
<evidence type="ECO:0000256" key="3">
    <source>
        <dbReference type="ARBA" id="ARBA00022695"/>
    </source>
</evidence>
<feature type="domain" description="Cytidyltransferase-like" evidence="10">
    <location>
        <begin position="2"/>
        <end position="122"/>
    </location>
</feature>
<dbReference type="UniPathway" id="UPA00241">
    <property type="reaction ID" value="UER00355"/>
</dbReference>
<dbReference type="PRINTS" id="PR01020">
    <property type="entry name" value="LPSBIOSNTHSS"/>
</dbReference>
<sequence length="149" mass="16722">MATNGHLDIIARSAKLFDILYVGIFDNVKKNPIFSLNERQDMLVKLVSQYEHVKVVVHESQLTVHVAKDLGASALVRSVRNGQDLAYESEMCFFNQQMTGIETIVLLANPELQYISSSRIKELAAMGMDVSKWVPALVSDELENKLGRK</sequence>
<dbReference type="GO" id="GO:0005524">
    <property type="term" value="F:ATP binding"/>
    <property type="evidence" value="ECO:0007669"/>
    <property type="project" value="UniProtKB-KW"/>
</dbReference>
<dbReference type="InterPro" id="IPR004821">
    <property type="entry name" value="Cyt_trans-like"/>
</dbReference>
<gene>
    <name evidence="9" type="primary">coaD</name>
    <name evidence="11" type="ORF">RU87_GL001324</name>
</gene>
<feature type="binding site" evidence="9">
    <location>
        <position position="63"/>
    </location>
    <ligand>
        <name>substrate</name>
    </ligand>
</feature>
<comment type="function">
    <text evidence="9">Reversibly transfers an adenylyl group from ATP to 4'-phosphopantetheine, yielding dephospho-CoA (dPCoA) and pyrophosphate.</text>
</comment>
<organism evidence="11 12">
    <name type="scientific">Pseudolactococcus plantarum</name>
    <dbReference type="NCBI Taxonomy" id="1365"/>
    <lineage>
        <taxon>Bacteria</taxon>
        <taxon>Bacillati</taxon>
        <taxon>Bacillota</taxon>
        <taxon>Bacilli</taxon>
        <taxon>Lactobacillales</taxon>
        <taxon>Streptococcaceae</taxon>
        <taxon>Pseudolactococcus</taxon>
    </lineage>
</organism>